<organism evidence="1 2">
    <name type="scientific">Ephemerocybe angulata</name>
    <dbReference type="NCBI Taxonomy" id="980116"/>
    <lineage>
        <taxon>Eukaryota</taxon>
        <taxon>Fungi</taxon>
        <taxon>Dikarya</taxon>
        <taxon>Basidiomycota</taxon>
        <taxon>Agaricomycotina</taxon>
        <taxon>Agaricomycetes</taxon>
        <taxon>Agaricomycetidae</taxon>
        <taxon>Agaricales</taxon>
        <taxon>Agaricineae</taxon>
        <taxon>Psathyrellaceae</taxon>
        <taxon>Ephemerocybe</taxon>
    </lineage>
</organism>
<evidence type="ECO:0000313" key="1">
    <source>
        <dbReference type="EMBL" id="KAF6747794.1"/>
    </source>
</evidence>
<dbReference type="AlphaFoldDB" id="A0A8H6HJB7"/>
<dbReference type="Proteomes" id="UP000521943">
    <property type="component" value="Unassembled WGS sequence"/>
</dbReference>
<protein>
    <submittedName>
        <fullName evidence="1">Uncharacterized protein</fullName>
    </submittedName>
</protein>
<dbReference type="OrthoDB" id="3269456at2759"/>
<name>A0A8H6HJB7_9AGAR</name>
<evidence type="ECO:0000313" key="2">
    <source>
        <dbReference type="Proteomes" id="UP000521943"/>
    </source>
</evidence>
<accession>A0A8H6HJB7</accession>
<sequence length="220" mass="25319">LKYPASTRMMEGEDEVVAKIRGVLCGKDLPPYTEVPFNTNSTSRIRNLRQHVKVTGLGSDDFAAYIDKLHEVHEMFVEHVKDRFVVPFDFLPHEGHESVESHSRYFTDRFLVPYEKNQPFLPGVDPHHVLRKIQPDDFIHGQDNIVEYCVRNMGTKGPTYDACDPSLFKVGDVVEVAFSFVGVPIKDKRMRVILQLRGLTLLDNTIRKVRRIYSMRDTGD</sequence>
<gene>
    <name evidence="1" type="ORF">DFP72DRAFT_821263</name>
</gene>
<dbReference type="EMBL" id="JACGCI010000077">
    <property type="protein sequence ID" value="KAF6747794.1"/>
    <property type="molecule type" value="Genomic_DNA"/>
</dbReference>
<proteinExistence type="predicted"/>
<comment type="caution">
    <text evidence="1">The sequence shown here is derived from an EMBL/GenBank/DDBJ whole genome shotgun (WGS) entry which is preliminary data.</text>
</comment>
<reference evidence="1 2" key="1">
    <citation type="submission" date="2020-07" db="EMBL/GenBank/DDBJ databases">
        <title>Comparative genomics of pyrophilous fungi reveals a link between fire events and developmental genes.</title>
        <authorList>
            <consortium name="DOE Joint Genome Institute"/>
            <person name="Steindorff A.S."/>
            <person name="Carver A."/>
            <person name="Calhoun S."/>
            <person name="Stillman K."/>
            <person name="Liu H."/>
            <person name="Lipzen A."/>
            <person name="Pangilinan J."/>
            <person name="Labutti K."/>
            <person name="Bruns T.D."/>
            <person name="Grigoriev I.V."/>
        </authorList>
    </citation>
    <scope>NUCLEOTIDE SEQUENCE [LARGE SCALE GENOMIC DNA]</scope>
    <source>
        <strain evidence="1 2">CBS 144469</strain>
    </source>
</reference>
<feature type="non-terminal residue" evidence="1">
    <location>
        <position position="1"/>
    </location>
</feature>
<keyword evidence="2" id="KW-1185">Reference proteome</keyword>